<dbReference type="InterPro" id="IPR016166">
    <property type="entry name" value="FAD-bd_PCMH"/>
</dbReference>
<evidence type="ECO:0000313" key="9">
    <source>
        <dbReference type="Proteomes" id="UP000006753"/>
    </source>
</evidence>
<reference evidence="8 9" key="1">
    <citation type="journal article" date="2012" name="BMC Genomics">
        <title>Sequencing the genome of Marssonina brunnea reveals fungus-poplar co-evolution.</title>
        <authorList>
            <person name="Zhu S."/>
            <person name="Cao Y.-Z."/>
            <person name="Jiang C."/>
            <person name="Tan B.-Y."/>
            <person name="Wang Z."/>
            <person name="Feng S."/>
            <person name="Zhang L."/>
            <person name="Su X.-H."/>
            <person name="Brejova B."/>
            <person name="Vinar T."/>
            <person name="Xu M."/>
            <person name="Wang M.-X."/>
            <person name="Zhang S.-G."/>
            <person name="Huang M.-R."/>
            <person name="Wu R."/>
            <person name="Zhou Y."/>
        </authorList>
    </citation>
    <scope>NUCLEOTIDE SEQUENCE [LARGE SCALE GENOMIC DNA]</scope>
    <source>
        <strain evidence="8 9">MB_m1</strain>
    </source>
</reference>
<dbReference type="EMBL" id="JH921441">
    <property type="protein sequence ID" value="EKD15655.1"/>
    <property type="molecule type" value="Genomic_DNA"/>
</dbReference>
<dbReference type="InterPro" id="IPR050416">
    <property type="entry name" value="FAD-linked_Oxidoreductase"/>
</dbReference>
<evidence type="ECO:0000256" key="2">
    <source>
        <dbReference type="ARBA" id="ARBA00022630"/>
    </source>
</evidence>
<dbReference type="KEGG" id="mbe:MBM_06283"/>
<proteinExistence type="inferred from homology"/>
<dbReference type="Pfam" id="PF01565">
    <property type="entry name" value="FAD_binding_4"/>
    <property type="match status" value="1"/>
</dbReference>
<feature type="signal peptide" evidence="6">
    <location>
        <begin position="1"/>
        <end position="18"/>
    </location>
</feature>
<dbReference type="Gene3D" id="3.30.465.10">
    <property type="match status" value="1"/>
</dbReference>
<dbReference type="eggNOG" id="KOG1231">
    <property type="taxonomic scope" value="Eukaryota"/>
</dbReference>
<feature type="chain" id="PRO_5003852821" evidence="6">
    <location>
        <begin position="19"/>
        <end position="549"/>
    </location>
</feature>
<dbReference type="PANTHER" id="PTHR42973">
    <property type="entry name" value="BINDING OXIDOREDUCTASE, PUTATIVE (AFU_ORTHOLOGUE AFUA_1G17690)-RELATED"/>
    <property type="match status" value="1"/>
</dbReference>
<keyword evidence="9" id="KW-1185">Reference proteome</keyword>
<dbReference type="Proteomes" id="UP000006753">
    <property type="component" value="Unassembled WGS sequence"/>
</dbReference>
<keyword evidence="6" id="KW-0732">Signal</keyword>
<keyword evidence="4" id="KW-0560">Oxidoreductase</keyword>
<dbReference type="InParanoid" id="K1WE55"/>
<dbReference type="InterPro" id="IPR016169">
    <property type="entry name" value="FAD-bd_PCMH_sub2"/>
</dbReference>
<dbReference type="InterPro" id="IPR036318">
    <property type="entry name" value="FAD-bd_PCMH-like_sf"/>
</dbReference>
<dbReference type="InterPro" id="IPR006094">
    <property type="entry name" value="Oxid_FAD_bind_N"/>
</dbReference>
<keyword evidence="3" id="KW-0274">FAD</keyword>
<sequence>MWSLYYLCLLIYAFSLQALGDAKKRTLTIDVVSSRIEDYLKSTQDASKYTRPIFYNSALPSGCTLACSFLAYVQPGQVSYPNDTVYVEESKYWSLQQASALPICRFSPQSPLGVSLAVLTVRSTKCDFAIKSGGHAAFAGASNINGGLTIDLVNLNQIMLSADQKEVAVGPGNLWIDVYDALQPKGLSVIGGRVSDIGVGGFTTGGGMSFFSGRYGWACDNVNTYEVVFADGSIKNVSRSTDPDLYYALRGGGNNFGIVTRFDLVTFPQGDLWAGSETYIYSSDTSASLINALYWLNINSPGDEYAQAILAYAYERSIDTYLIVTDLQYGKPVENPSILRNFTGTRGAISDTLRITNLTGLTAEFQSFNPKGFRQTFWTLTTKNSPVLLSQIVSIWMEEANRVRDAANIIPSINFQAYPTNLISHFSQNGGNAVGITTADGPLVAHKAHSRILKSAPPRLLLVLQRGRPPHHGGRARRDPPREPDGTRPGPRAPVPLPYQNYAAREQPVFPSYGPESVRKLRAASRKYDPEGVWQKLQPGYFKLFPHLI</sequence>
<feature type="domain" description="FAD-binding PCMH-type" evidence="7">
    <location>
        <begin position="98"/>
        <end position="269"/>
    </location>
</feature>
<dbReference type="OrthoDB" id="2151789at2759"/>
<dbReference type="HOGENOM" id="CLU_018354_1_2_1"/>
<accession>K1WE55</accession>
<evidence type="ECO:0000256" key="6">
    <source>
        <dbReference type="SAM" id="SignalP"/>
    </source>
</evidence>
<protein>
    <submittedName>
        <fullName evidence="8">FAD binding domain-containing protein</fullName>
    </submittedName>
</protein>
<comment type="similarity">
    <text evidence="1">Belongs to the oxygen-dependent FAD-linked oxidoreductase family.</text>
</comment>
<dbReference type="PROSITE" id="PS51387">
    <property type="entry name" value="FAD_PCMH"/>
    <property type="match status" value="1"/>
</dbReference>
<dbReference type="GO" id="GO:0071949">
    <property type="term" value="F:FAD binding"/>
    <property type="evidence" value="ECO:0007669"/>
    <property type="project" value="InterPro"/>
</dbReference>
<evidence type="ECO:0000259" key="7">
    <source>
        <dbReference type="PROSITE" id="PS51387"/>
    </source>
</evidence>
<evidence type="ECO:0000256" key="1">
    <source>
        <dbReference type="ARBA" id="ARBA00005466"/>
    </source>
</evidence>
<feature type="compositionally biased region" description="Basic and acidic residues" evidence="5">
    <location>
        <begin position="476"/>
        <end position="486"/>
    </location>
</feature>
<keyword evidence="2" id="KW-0285">Flavoprotein</keyword>
<dbReference type="GO" id="GO:0016491">
    <property type="term" value="F:oxidoreductase activity"/>
    <property type="evidence" value="ECO:0007669"/>
    <property type="project" value="UniProtKB-KW"/>
</dbReference>
<dbReference type="AlphaFoldDB" id="K1WE55"/>
<name>K1WE55_MARBU</name>
<evidence type="ECO:0000256" key="3">
    <source>
        <dbReference type="ARBA" id="ARBA00022827"/>
    </source>
</evidence>
<dbReference type="PANTHER" id="PTHR42973:SF34">
    <property type="entry name" value="FAD BINDING DOMAIN PROTEIN (AFU_ORTHOLOGUE AFUA_3G02770)"/>
    <property type="match status" value="1"/>
</dbReference>
<dbReference type="SUPFAM" id="SSF56176">
    <property type="entry name" value="FAD-binding/transporter-associated domain-like"/>
    <property type="match status" value="1"/>
</dbReference>
<evidence type="ECO:0000256" key="4">
    <source>
        <dbReference type="ARBA" id="ARBA00023002"/>
    </source>
</evidence>
<evidence type="ECO:0000256" key="5">
    <source>
        <dbReference type="SAM" id="MobiDB-lite"/>
    </source>
</evidence>
<gene>
    <name evidence="8" type="ORF">MBM_06283</name>
</gene>
<feature type="region of interest" description="Disordered" evidence="5">
    <location>
        <begin position="465"/>
        <end position="498"/>
    </location>
</feature>
<evidence type="ECO:0000313" key="8">
    <source>
        <dbReference type="EMBL" id="EKD15655.1"/>
    </source>
</evidence>
<organism evidence="8 9">
    <name type="scientific">Marssonina brunnea f. sp. multigermtubi (strain MB_m1)</name>
    <name type="common">Marssonina leaf spot fungus</name>
    <dbReference type="NCBI Taxonomy" id="1072389"/>
    <lineage>
        <taxon>Eukaryota</taxon>
        <taxon>Fungi</taxon>
        <taxon>Dikarya</taxon>
        <taxon>Ascomycota</taxon>
        <taxon>Pezizomycotina</taxon>
        <taxon>Leotiomycetes</taxon>
        <taxon>Helotiales</taxon>
        <taxon>Drepanopezizaceae</taxon>
        <taxon>Drepanopeziza</taxon>
    </lineage>
</organism>
<dbReference type="OMA" id="AQQYVAF"/>